<accession>A0A813WSE5</accession>
<evidence type="ECO:0000313" key="3">
    <source>
        <dbReference type="EMBL" id="CAF1096723.1"/>
    </source>
</evidence>
<dbReference type="Proteomes" id="UP000663828">
    <property type="component" value="Unassembled WGS sequence"/>
</dbReference>
<gene>
    <name evidence="2" type="ORF">EDS130_LOCUS7523</name>
    <name evidence="3" type="ORF">XAT740_LOCUS18130</name>
</gene>
<name>A0A813WSE5_ADIRI</name>
<feature type="transmembrane region" description="Helical" evidence="1">
    <location>
        <begin position="7"/>
        <end position="28"/>
    </location>
</feature>
<comment type="caution">
    <text evidence="2">The sequence shown here is derived from an EMBL/GenBank/DDBJ whole genome shotgun (WGS) entry which is preliminary data.</text>
</comment>
<feature type="transmembrane region" description="Helical" evidence="1">
    <location>
        <begin position="103"/>
        <end position="127"/>
    </location>
</feature>
<evidence type="ECO:0000313" key="4">
    <source>
        <dbReference type="Proteomes" id="UP000663828"/>
    </source>
</evidence>
<evidence type="ECO:0000313" key="5">
    <source>
        <dbReference type="Proteomes" id="UP000663852"/>
    </source>
</evidence>
<dbReference type="EMBL" id="CAJNOR010001202">
    <property type="protein sequence ID" value="CAF1096723.1"/>
    <property type="molecule type" value="Genomic_DNA"/>
</dbReference>
<keyword evidence="1" id="KW-0472">Membrane</keyword>
<keyword evidence="1" id="KW-0812">Transmembrane</keyword>
<feature type="transmembrane region" description="Helical" evidence="1">
    <location>
        <begin position="40"/>
        <end position="63"/>
    </location>
</feature>
<dbReference type="EMBL" id="CAJNOJ010000023">
    <property type="protein sequence ID" value="CAF0855307.1"/>
    <property type="molecule type" value="Genomic_DNA"/>
</dbReference>
<evidence type="ECO:0000256" key="1">
    <source>
        <dbReference type="SAM" id="Phobius"/>
    </source>
</evidence>
<proteinExistence type="predicted"/>
<reference evidence="2" key="1">
    <citation type="submission" date="2021-02" db="EMBL/GenBank/DDBJ databases">
        <authorList>
            <person name="Nowell W R."/>
        </authorList>
    </citation>
    <scope>NUCLEOTIDE SEQUENCE</scope>
</reference>
<protein>
    <submittedName>
        <fullName evidence="2">Uncharacterized protein</fullName>
    </submittedName>
</protein>
<dbReference type="OrthoDB" id="10061066at2759"/>
<evidence type="ECO:0000313" key="2">
    <source>
        <dbReference type="EMBL" id="CAF0855307.1"/>
    </source>
</evidence>
<keyword evidence="1" id="KW-1133">Transmembrane helix</keyword>
<keyword evidence="4" id="KW-1185">Reference proteome</keyword>
<organism evidence="2 5">
    <name type="scientific">Adineta ricciae</name>
    <name type="common">Rotifer</name>
    <dbReference type="NCBI Taxonomy" id="249248"/>
    <lineage>
        <taxon>Eukaryota</taxon>
        <taxon>Metazoa</taxon>
        <taxon>Spiralia</taxon>
        <taxon>Gnathifera</taxon>
        <taxon>Rotifera</taxon>
        <taxon>Eurotatoria</taxon>
        <taxon>Bdelloidea</taxon>
        <taxon>Adinetida</taxon>
        <taxon>Adinetidae</taxon>
        <taxon>Adineta</taxon>
    </lineage>
</organism>
<dbReference type="Proteomes" id="UP000663852">
    <property type="component" value="Unassembled WGS sequence"/>
</dbReference>
<dbReference type="AlphaFoldDB" id="A0A813WSE5"/>
<sequence>MDLHRISLIFLHICSSLSYIPHLVIHIANLSFNAFPRRSQIAFTIYWCGYCLLILGVLLWSCIILCKKRVVWQVIQVSGHVLIGKLLYTMFDVIVRILLHYRLIIILFDIIHVVILIPAITITFALAQDMKKKQTVVEEIVNL</sequence>
<feature type="transmembrane region" description="Helical" evidence="1">
    <location>
        <begin position="70"/>
        <end position="91"/>
    </location>
</feature>